<feature type="compositionally biased region" description="Basic and acidic residues" evidence="1">
    <location>
        <begin position="304"/>
        <end position="321"/>
    </location>
</feature>
<feature type="compositionally biased region" description="Low complexity" evidence="1">
    <location>
        <begin position="173"/>
        <end position="186"/>
    </location>
</feature>
<feature type="region of interest" description="Disordered" evidence="1">
    <location>
        <begin position="295"/>
        <end position="328"/>
    </location>
</feature>
<feature type="region of interest" description="Disordered" evidence="1">
    <location>
        <begin position="574"/>
        <end position="607"/>
    </location>
</feature>
<name>A0A9P0DEV2_9CUCU</name>
<evidence type="ECO:0000313" key="3">
    <source>
        <dbReference type="Proteomes" id="UP001152799"/>
    </source>
</evidence>
<organism evidence="2 3">
    <name type="scientific">Ceutorhynchus assimilis</name>
    <name type="common">cabbage seed weevil</name>
    <dbReference type="NCBI Taxonomy" id="467358"/>
    <lineage>
        <taxon>Eukaryota</taxon>
        <taxon>Metazoa</taxon>
        <taxon>Ecdysozoa</taxon>
        <taxon>Arthropoda</taxon>
        <taxon>Hexapoda</taxon>
        <taxon>Insecta</taxon>
        <taxon>Pterygota</taxon>
        <taxon>Neoptera</taxon>
        <taxon>Endopterygota</taxon>
        <taxon>Coleoptera</taxon>
        <taxon>Polyphaga</taxon>
        <taxon>Cucujiformia</taxon>
        <taxon>Curculionidae</taxon>
        <taxon>Ceutorhynchinae</taxon>
        <taxon>Ceutorhynchus</taxon>
    </lineage>
</organism>
<feature type="compositionally biased region" description="Polar residues" evidence="1">
    <location>
        <begin position="101"/>
        <end position="110"/>
    </location>
</feature>
<feature type="compositionally biased region" description="Polar residues" evidence="1">
    <location>
        <begin position="488"/>
        <end position="505"/>
    </location>
</feature>
<feature type="region of interest" description="Disordered" evidence="1">
    <location>
        <begin position="448"/>
        <end position="532"/>
    </location>
</feature>
<evidence type="ECO:0000313" key="2">
    <source>
        <dbReference type="EMBL" id="CAH1134001.1"/>
    </source>
</evidence>
<proteinExistence type="predicted"/>
<feature type="compositionally biased region" description="Basic and acidic residues" evidence="1">
    <location>
        <begin position="465"/>
        <end position="476"/>
    </location>
</feature>
<feature type="compositionally biased region" description="Polar residues" evidence="1">
    <location>
        <begin position="1358"/>
        <end position="1374"/>
    </location>
</feature>
<feature type="compositionally biased region" description="Basic and acidic residues" evidence="1">
    <location>
        <begin position="588"/>
        <end position="598"/>
    </location>
</feature>
<dbReference type="OrthoDB" id="8197931at2759"/>
<feature type="compositionally biased region" description="Polar residues" evidence="1">
    <location>
        <begin position="516"/>
        <end position="527"/>
    </location>
</feature>
<sequence length="1388" mass="155527">MLRRKSCEAKIKFGRKMEMGNYCPKGLESDLKNNSLGRLEISPNETRRVSKSRIPVLIIKGRKYKNKQIVADPKEIVDKNKESEQKSSDESVKVDIDKSENPSNDDNSHLCNNNYCLPEAVDADVEDSSSHVADGEPCASPSIDVAGTTPRQEPAGVSCEPATDGRLVPQDNPPAAAAADNSAPTDNGLSWGFKDGRLVFIEPPVTSSKIVEDNHQYNLTTYSDCGVNSKLVDYSDFQNGTKEDLIPGDCDDFCEFNVNDFEVYDEFSDSESSCECEDDNDDQHFIVIRRLRGDGKSSTMVNNDSDHQRSGKLHNPDRDNLKSLLKKPNRNKKTANRRVIFNENKNEFFDADYIILIREDCELDEDDDEGVCTCQQHEMVRLACCEPNCNCRYDEPTPQSPKFAPPMEFVDAVTLSPPEGYKDMELMARSGGGGARVAPPVCKECSVTHDETMEDDGEVSQSDSEMERQQEKEKTDQSQQTTPTTPPCSENQNYNIHQPVTSSRAPQLPTEDDLKQTSNLPQNQGSPISGILKGGRLWKQETKNFDSNIVSSDSMTSDDESNNKRSVRFIESERAICDGAPESSPDEELPKESPKRETYIGATSPDVTPPEMTLTFKLGNHVLISNNSLKPNSAVRQLFPCTKNLGEEEKNNQQYLVTSESLRAFEEAKRAKLPQIIQSGETDDTIKRAIERNTLRRSLIRYEPRSKKQPYKSDNSLVERIKQLTCDVDTGAANRTDQNQGSLESGEVGDDVLDISRSSPPGEEARNSPDVNSLSANKPPDKSFSPSSSSTTSSSSMSANQNYQQARKLSGANDHQTLMVDLKRAETVPDIQNNYRREMKPLPDIGGPHNHDPSEPLRSNPELGHCPITNKMSTASNTSESRRQFLAPLTACVTMSVAHTDDYYYQLSNNQYYPGDRISVASSGTEYSLEDIDDGLRHEDEERKRIAPDVLVGTPSASESGDELAMFVQQDAGRMERIKKKYQPVDNNKKCDDEDDEHDDYGFNRRPNVRGIKPRFSTTTEILQQIQNQLQPPAPPSTRVAWPPYYSENNPTDNKQQPKTSTGNYAYVTVTDNDVKTRIYPPQQYRPTSLQQEESMYQNCANQRCVSREVYQRPNSEVYSSVIRMGNDCYQSLPVNRQRHDRPHSPPPMDMSKQYHQTMVYIPYNHIDGYQPVQYYHSDYVARVSNQNQINKRYVEPVYQSRVAAQAHHHHLEEHHYNPKVNRIPYNNGQIPVVQHVMAGGRSESPLPGQFSTARSTQTPAATVGTCGAYYPAPPRYRPVYQQPGDQSNYAKLTNRHSFPRYPPADSISLTDSDSQHSASGSLQNGYRQSDLTLYASKDSPTKPRFIERGVPEGAASVSPQDVSGVVTSPQNPEVPTNQKAMFYAMNV</sequence>
<accession>A0A9P0DEV2</accession>
<feature type="region of interest" description="Disordered" evidence="1">
    <location>
        <begin position="1277"/>
        <end position="1374"/>
    </location>
</feature>
<dbReference type="Proteomes" id="UP001152799">
    <property type="component" value="Chromosome 7"/>
</dbReference>
<dbReference type="EMBL" id="OU892283">
    <property type="protein sequence ID" value="CAH1134001.1"/>
    <property type="molecule type" value="Genomic_DNA"/>
</dbReference>
<feature type="region of interest" description="Disordered" evidence="1">
    <location>
        <begin position="986"/>
        <end position="1011"/>
    </location>
</feature>
<keyword evidence="3" id="KW-1185">Reference proteome</keyword>
<feature type="compositionally biased region" description="Polar residues" evidence="1">
    <location>
        <begin position="733"/>
        <end position="743"/>
    </location>
</feature>
<protein>
    <submittedName>
        <fullName evidence="2">Uncharacterized protein</fullName>
    </submittedName>
</protein>
<feature type="compositionally biased region" description="Basic and acidic residues" evidence="1">
    <location>
        <begin position="75"/>
        <end position="100"/>
    </location>
</feature>
<gene>
    <name evidence="2" type="ORF">CEUTPL_LOCUS12424</name>
</gene>
<feature type="compositionally biased region" description="Low complexity" evidence="1">
    <location>
        <begin position="783"/>
        <end position="798"/>
    </location>
</feature>
<feature type="region of interest" description="Disordered" evidence="1">
    <location>
        <begin position="732"/>
        <end position="812"/>
    </location>
</feature>
<feature type="compositionally biased region" description="Polar residues" evidence="1">
    <location>
        <begin position="1308"/>
        <end position="1332"/>
    </location>
</feature>
<feature type="compositionally biased region" description="Basic and acidic residues" evidence="1">
    <location>
        <begin position="1340"/>
        <end position="1351"/>
    </location>
</feature>
<feature type="region of interest" description="Disordered" evidence="1">
    <location>
        <begin position="126"/>
        <end position="186"/>
    </location>
</feature>
<reference evidence="2" key="1">
    <citation type="submission" date="2022-01" db="EMBL/GenBank/DDBJ databases">
        <authorList>
            <person name="King R."/>
        </authorList>
    </citation>
    <scope>NUCLEOTIDE SEQUENCE</scope>
</reference>
<evidence type="ECO:0000256" key="1">
    <source>
        <dbReference type="SAM" id="MobiDB-lite"/>
    </source>
</evidence>
<feature type="region of interest" description="Disordered" evidence="1">
    <location>
        <begin position="75"/>
        <end position="110"/>
    </location>
</feature>